<comment type="pathway">
    <text evidence="1">Cofactor biosynthesis; thiamine diphosphate biosynthesis.</text>
</comment>
<dbReference type="InterPro" id="IPR036188">
    <property type="entry name" value="FAD/NAD-bd_sf"/>
</dbReference>
<dbReference type="InterPro" id="IPR006076">
    <property type="entry name" value="FAD-dep_OxRdtase"/>
</dbReference>
<dbReference type="SUPFAM" id="SSF54373">
    <property type="entry name" value="FAD-linked reductases, C-terminal domain"/>
    <property type="match status" value="1"/>
</dbReference>
<dbReference type="NCBIfam" id="TIGR02352">
    <property type="entry name" value="thiamin_ThiO"/>
    <property type="match status" value="1"/>
</dbReference>
<dbReference type="PANTHER" id="PTHR13847:SF289">
    <property type="entry name" value="GLYCINE OXIDASE"/>
    <property type="match status" value="1"/>
</dbReference>
<protein>
    <submittedName>
        <fullName evidence="5">Glycine oxidase ThiO</fullName>
        <ecNumber evidence="5">1.4.3.19</ecNumber>
    </submittedName>
</protein>
<dbReference type="Proteomes" id="UP000325755">
    <property type="component" value="Chromosome"/>
</dbReference>
<dbReference type="OrthoDB" id="18526at2"/>
<dbReference type="UniPathway" id="UPA00060"/>
<dbReference type="RefSeq" id="WP_153249102.1">
    <property type="nucleotide sequence ID" value="NZ_CP044205.1"/>
</dbReference>
<dbReference type="AlphaFoldDB" id="A0A5Q0BLW2"/>
<dbReference type="GO" id="GO:0050660">
    <property type="term" value="F:flavin adenine dinucleotide binding"/>
    <property type="evidence" value="ECO:0007669"/>
    <property type="project" value="InterPro"/>
</dbReference>
<accession>A0A5Q0BLW2</accession>
<name>A0A5Q0BLW2_9GAMM</name>
<keyword evidence="6" id="KW-1185">Reference proteome</keyword>
<dbReference type="GO" id="GO:0043799">
    <property type="term" value="F:glycine oxidase activity"/>
    <property type="evidence" value="ECO:0007669"/>
    <property type="project" value="UniProtKB-EC"/>
</dbReference>
<sequence>MATHEVLIIGGGISGLMTARELAHAGIEVTLLERRTIGRESSWAGGGILSPLSPWNMPDAITALSLWSQAAYPGLAEELIQNTGIDPEWEQSGLLFKNCGQSEQATSWCVRHQVVFERGISSESALYLPQIAHIRNPRLLKALRAELEQRSNVRLLEQHAVESAVIRHDRVQSIITGQGEFKVDKAILTAGAWSGVLGASFHLDIPIQPVKGQMIVFAAVHGLLHPILLNDGKYLIPRRDGHILAGSTLEYTGFDKESTEQAYGELSGFAYAELPALRDYPIEKHWAGLRPGSPQGIPYIGVHPGLSNLYVNCGHYRNGLVMAPASARLLADILLGRSSEIDAAPYRIIERSSEAPYNKAMPE</sequence>
<evidence type="ECO:0000256" key="3">
    <source>
        <dbReference type="ARBA" id="ARBA00023002"/>
    </source>
</evidence>
<dbReference type="GO" id="GO:0009229">
    <property type="term" value="P:thiamine diphosphate biosynthetic process"/>
    <property type="evidence" value="ECO:0007669"/>
    <property type="project" value="UniProtKB-UniPathway"/>
</dbReference>
<dbReference type="SUPFAM" id="SSF51905">
    <property type="entry name" value="FAD/NAD(P)-binding domain"/>
    <property type="match status" value="1"/>
</dbReference>
<dbReference type="InParanoid" id="A0A5Q0BLW2"/>
<dbReference type="PANTHER" id="PTHR13847">
    <property type="entry name" value="SARCOSINE DEHYDROGENASE-RELATED"/>
    <property type="match status" value="1"/>
</dbReference>
<evidence type="ECO:0000256" key="1">
    <source>
        <dbReference type="ARBA" id="ARBA00004948"/>
    </source>
</evidence>
<keyword evidence="3 5" id="KW-0560">Oxidoreductase</keyword>
<dbReference type="EC" id="1.4.3.19" evidence="5"/>
<dbReference type="GO" id="GO:0005737">
    <property type="term" value="C:cytoplasm"/>
    <property type="evidence" value="ECO:0007669"/>
    <property type="project" value="TreeGrafter"/>
</dbReference>
<gene>
    <name evidence="5" type="primary">thiO</name>
    <name evidence="5" type="ORF">F6R98_11215</name>
</gene>
<evidence type="ECO:0000256" key="2">
    <source>
        <dbReference type="ARBA" id="ARBA00022977"/>
    </source>
</evidence>
<proteinExistence type="predicted"/>
<dbReference type="Gene3D" id="3.50.50.60">
    <property type="entry name" value="FAD/NAD(P)-binding domain"/>
    <property type="match status" value="1"/>
</dbReference>
<dbReference type="Gene3D" id="3.30.9.10">
    <property type="entry name" value="D-Amino Acid Oxidase, subunit A, domain 2"/>
    <property type="match status" value="1"/>
</dbReference>
<dbReference type="GO" id="GO:0009228">
    <property type="term" value="P:thiamine biosynthetic process"/>
    <property type="evidence" value="ECO:0007669"/>
    <property type="project" value="UniProtKB-KW"/>
</dbReference>
<reference evidence="5 6" key="1">
    <citation type="submission" date="2019-09" db="EMBL/GenBank/DDBJ databases">
        <title>Ecophysiology of the spiral-shaped methanotroph Methylospira mobilis as revealed by the complete genome sequence.</title>
        <authorList>
            <person name="Oshkin I.Y."/>
            <person name="Dedysh S.N."/>
            <person name="Miroshnikov K."/>
            <person name="Danilova O.V."/>
            <person name="Hakobyan A."/>
            <person name="Liesack W."/>
        </authorList>
    </citation>
    <scope>NUCLEOTIDE SEQUENCE [LARGE SCALE GENOMIC DNA]</scope>
    <source>
        <strain evidence="5 6">Shm1</strain>
    </source>
</reference>
<organism evidence="5 6">
    <name type="scientific">Candidatus Methylospira mobilis</name>
    <dbReference type="NCBI Taxonomy" id="1808979"/>
    <lineage>
        <taxon>Bacteria</taxon>
        <taxon>Pseudomonadati</taxon>
        <taxon>Pseudomonadota</taxon>
        <taxon>Gammaproteobacteria</taxon>
        <taxon>Methylococcales</taxon>
        <taxon>Methylococcaceae</taxon>
        <taxon>Candidatus Methylospira</taxon>
    </lineage>
</organism>
<feature type="domain" description="FAD dependent oxidoreductase" evidence="4">
    <location>
        <begin position="6"/>
        <end position="332"/>
    </location>
</feature>
<dbReference type="KEGG" id="mmob:F6R98_11215"/>
<evidence type="ECO:0000313" key="6">
    <source>
        <dbReference type="Proteomes" id="UP000325755"/>
    </source>
</evidence>
<dbReference type="EMBL" id="CP044205">
    <property type="protein sequence ID" value="QFY43118.1"/>
    <property type="molecule type" value="Genomic_DNA"/>
</dbReference>
<evidence type="ECO:0000313" key="5">
    <source>
        <dbReference type="EMBL" id="QFY43118.1"/>
    </source>
</evidence>
<dbReference type="FunCoup" id="A0A5Q0BLW2">
    <property type="interactions" value="433"/>
</dbReference>
<keyword evidence="2" id="KW-0784">Thiamine biosynthesis</keyword>
<evidence type="ECO:0000259" key="4">
    <source>
        <dbReference type="Pfam" id="PF01266"/>
    </source>
</evidence>
<dbReference type="InterPro" id="IPR012727">
    <property type="entry name" value="Gly_oxidase_ThiO"/>
</dbReference>
<dbReference type="Pfam" id="PF01266">
    <property type="entry name" value="DAO"/>
    <property type="match status" value="1"/>
</dbReference>